<organism evidence="12 13">
    <name type="scientific">Aegilops tauschii subsp. strangulata</name>
    <name type="common">Goatgrass</name>
    <dbReference type="NCBI Taxonomy" id="200361"/>
    <lineage>
        <taxon>Eukaryota</taxon>
        <taxon>Viridiplantae</taxon>
        <taxon>Streptophyta</taxon>
        <taxon>Embryophyta</taxon>
        <taxon>Tracheophyta</taxon>
        <taxon>Spermatophyta</taxon>
        <taxon>Magnoliopsida</taxon>
        <taxon>Liliopsida</taxon>
        <taxon>Poales</taxon>
        <taxon>Poaceae</taxon>
        <taxon>BOP clade</taxon>
        <taxon>Pooideae</taxon>
        <taxon>Triticodae</taxon>
        <taxon>Triticeae</taxon>
        <taxon>Triticinae</taxon>
        <taxon>Aegilops</taxon>
    </lineage>
</organism>
<dbReference type="Gene3D" id="2.60.40.2310">
    <property type="match status" value="1"/>
</dbReference>
<comment type="similarity">
    <text evidence="1 7">Belongs to the peptidase S8 family.</text>
</comment>
<evidence type="ECO:0000259" key="10">
    <source>
        <dbReference type="Pfam" id="PF05922"/>
    </source>
</evidence>
<feature type="active site" description="Charge relay system" evidence="6 7">
    <location>
        <position position="229"/>
    </location>
</feature>
<dbReference type="PROSITE" id="PS00138">
    <property type="entry name" value="SUBTILASE_SER"/>
    <property type="match status" value="1"/>
</dbReference>
<dbReference type="SUPFAM" id="SSF52743">
    <property type="entry name" value="Subtilisin-like"/>
    <property type="match status" value="1"/>
</dbReference>
<evidence type="ECO:0000259" key="9">
    <source>
        <dbReference type="Pfam" id="PF00082"/>
    </source>
</evidence>
<reference evidence="13" key="1">
    <citation type="journal article" date="2014" name="Science">
        <title>Ancient hybridizations among the ancestral genomes of bread wheat.</title>
        <authorList>
            <consortium name="International Wheat Genome Sequencing Consortium,"/>
            <person name="Marcussen T."/>
            <person name="Sandve S.R."/>
            <person name="Heier L."/>
            <person name="Spannagl M."/>
            <person name="Pfeifer M."/>
            <person name="Jakobsen K.S."/>
            <person name="Wulff B.B."/>
            <person name="Steuernagel B."/>
            <person name="Mayer K.F."/>
            <person name="Olsen O.A."/>
        </authorList>
    </citation>
    <scope>NUCLEOTIDE SEQUENCE [LARGE SCALE GENOMIC DNA]</scope>
    <source>
        <strain evidence="13">cv. AL8/78</strain>
    </source>
</reference>
<reference evidence="13" key="2">
    <citation type="journal article" date="2017" name="Nat. Plants">
        <title>The Aegilops tauschii genome reveals multiple impacts of transposons.</title>
        <authorList>
            <person name="Zhao G."/>
            <person name="Zou C."/>
            <person name="Li K."/>
            <person name="Wang K."/>
            <person name="Li T."/>
            <person name="Gao L."/>
            <person name="Zhang X."/>
            <person name="Wang H."/>
            <person name="Yang Z."/>
            <person name="Liu X."/>
            <person name="Jiang W."/>
            <person name="Mao L."/>
            <person name="Kong X."/>
            <person name="Jiao Y."/>
            <person name="Jia J."/>
        </authorList>
    </citation>
    <scope>NUCLEOTIDE SEQUENCE [LARGE SCALE GENOMIC DNA]</scope>
    <source>
        <strain evidence="13">cv. AL8/78</strain>
    </source>
</reference>
<dbReference type="InterPro" id="IPR000209">
    <property type="entry name" value="Peptidase_S8/S53_dom"/>
</dbReference>
<dbReference type="CDD" id="cd02120">
    <property type="entry name" value="PA_subtilisin_like"/>
    <property type="match status" value="1"/>
</dbReference>
<feature type="active site" description="Charge relay system" evidence="6 7">
    <location>
        <position position="160"/>
    </location>
</feature>
<dbReference type="PANTHER" id="PTHR10795">
    <property type="entry name" value="PROPROTEIN CONVERTASE SUBTILISIN/KEXIN"/>
    <property type="match status" value="1"/>
</dbReference>
<keyword evidence="2 7" id="KW-0645">Protease</keyword>
<dbReference type="Gramene" id="AET1Gv20967400.4">
    <property type="protein sequence ID" value="AET1Gv20967400.4"/>
    <property type="gene ID" value="AET1Gv20967400"/>
</dbReference>
<dbReference type="Pfam" id="PF05922">
    <property type="entry name" value="Inhibitor_I9"/>
    <property type="match status" value="1"/>
</dbReference>
<proteinExistence type="inferred from homology"/>
<keyword evidence="3 8" id="KW-0732">Signal</keyword>
<dbReference type="AlphaFoldDB" id="A0A452ZY21"/>
<name>A0A452ZY21_AEGTS</name>
<evidence type="ECO:0000256" key="6">
    <source>
        <dbReference type="PIRSR" id="PIRSR615500-1"/>
    </source>
</evidence>
<sequence>MGLQMCSSSSSSQHARVAAWVLLPLLCFSMVLTRAHGGESRKVYVAYLGDVKHGHPDEVVASHHDMLTTLLQSKEDASASMVYNYKHGFSGFAAMLTADQATRLAEFPGVISVERSKTYRTTTTRSWDFLGLNYPSSHTPASELLQASNYGEDIIIGVVDTGIWPESRSFSDQGYGPVPSRWKGKCQVGPDWGSNNCSRKIIGARFYTAGVPKEYFEGEPLSPRDHAGHGTHTASTAAGSAVGQEAASFHGIAAGVARGGAPHARIAVYKSCWSKEGHCPTPAVLAAIDDAIHDGVDVLSLSLEMSENSYGTLHAVLKGIVMVHTAGNAGPHMQTIRDTSPWAITVAATNIDRSFDTVITLGNKQQIVVCGCNGNATTLHQNYKRVYNVCATLVILQGQSLYYQGKKSSSSRSSFGDFGCLRSCTAEVFDGAQDLKGAILLCNDQREALFPAAQYLMDRGGTGLIIVSSTTDDMRPVTDCEGIACVVVNIDDAERMCQYSEDTSSAQAKIEPAGTVTGKEILAPKVAIFSSRGPSVTYPAILKPDIAAPGANILAAKQDGYVFKSGTSMAAPHVAGIAALLKVLHPYWSPAAIKSAMVTTAHVTDERGMPIMAEGISRKIADPFDYGGGTINPCGAAHPGLIYDIDPSDYSKFFKCTISNKRTPVDCNTTTMQPAYYLNLPSISVPDLRHPITVSRTVTNVGEVNSVYHAAVQSPAGVKMEVVPPVLVFDATNKVQTYQVKLSPMWKLHGYYTFGSLTWHNDQKTVRIPIVTRLTIEEFY</sequence>
<dbReference type="PROSITE" id="PS51892">
    <property type="entry name" value="SUBTILASE"/>
    <property type="match status" value="1"/>
</dbReference>
<evidence type="ECO:0000256" key="5">
    <source>
        <dbReference type="ARBA" id="ARBA00022825"/>
    </source>
</evidence>
<evidence type="ECO:0000256" key="2">
    <source>
        <dbReference type="ARBA" id="ARBA00022670"/>
    </source>
</evidence>
<dbReference type="InterPro" id="IPR036852">
    <property type="entry name" value="Peptidase_S8/S53_dom_sf"/>
</dbReference>
<dbReference type="FunFam" id="2.60.40.2310:FF:000001">
    <property type="entry name" value="Subtilisin-like protease SBT1.5"/>
    <property type="match status" value="1"/>
</dbReference>
<dbReference type="InterPro" id="IPR010259">
    <property type="entry name" value="S8pro/Inhibitor_I9"/>
</dbReference>
<dbReference type="InterPro" id="IPR037045">
    <property type="entry name" value="S8pro/Inhibitor_I9_sf"/>
</dbReference>
<evidence type="ECO:0000256" key="1">
    <source>
        <dbReference type="ARBA" id="ARBA00011073"/>
    </source>
</evidence>
<dbReference type="Proteomes" id="UP000015105">
    <property type="component" value="Chromosome 1D"/>
</dbReference>
<evidence type="ECO:0000256" key="3">
    <source>
        <dbReference type="ARBA" id="ARBA00022729"/>
    </source>
</evidence>
<evidence type="ECO:0000256" key="8">
    <source>
        <dbReference type="SAM" id="SignalP"/>
    </source>
</evidence>
<dbReference type="Pfam" id="PF00082">
    <property type="entry name" value="Peptidase_S8"/>
    <property type="match status" value="1"/>
</dbReference>
<reference evidence="12" key="4">
    <citation type="submission" date="2019-03" db="UniProtKB">
        <authorList>
            <consortium name="EnsemblPlants"/>
        </authorList>
    </citation>
    <scope>IDENTIFICATION</scope>
</reference>
<dbReference type="Gene3D" id="3.30.70.80">
    <property type="entry name" value="Peptidase S8 propeptide/proteinase inhibitor I9"/>
    <property type="match status" value="1"/>
</dbReference>
<reference evidence="12" key="5">
    <citation type="journal article" date="2021" name="G3 (Bethesda)">
        <title>Aegilops tauschii genome assembly Aet v5.0 features greater sequence contiguity and improved annotation.</title>
        <authorList>
            <person name="Wang L."/>
            <person name="Zhu T."/>
            <person name="Rodriguez J.C."/>
            <person name="Deal K.R."/>
            <person name="Dubcovsky J."/>
            <person name="McGuire P.E."/>
            <person name="Lux T."/>
            <person name="Spannagl M."/>
            <person name="Mayer K.F.X."/>
            <person name="Baldrich P."/>
            <person name="Meyers B.C."/>
            <person name="Huo N."/>
            <person name="Gu Y.Q."/>
            <person name="Zhou H."/>
            <person name="Devos K.M."/>
            <person name="Bennetzen J.L."/>
            <person name="Unver T."/>
            <person name="Budak H."/>
            <person name="Gulick P.J."/>
            <person name="Galiba G."/>
            <person name="Kalapos B."/>
            <person name="Nelson D.R."/>
            <person name="Li P."/>
            <person name="You F.M."/>
            <person name="Luo M.C."/>
            <person name="Dvorak J."/>
        </authorList>
    </citation>
    <scope>NUCLEOTIDE SEQUENCE [LARGE SCALE GENOMIC DNA]</scope>
    <source>
        <strain evidence="12">cv. AL8/78</strain>
    </source>
</reference>
<evidence type="ECO:0000313" key="12">
    <source>
        <dbReference type="EnsemblPlants" id="AET1Gv20967400.4"/>
    </source>
</evidence>
<feature type="chain" id="PRO_5019037840" description="Subtilisin-like protease" evidence="8">
    <location>
        <begin position="38"/>
        <end position="780"/>
    </location>
</feature>
<feature type="signal peptide" evidence="8">
    <location>
        <begin position="1"/>
        <end position="37"/>
    </location>
</feature>
<evidence type="ECO:0000256" key="7">
    <source>
        <dbReference type="PROSITE-ProRule" id="PRU01240"/>
    </source>
</evidence>
<dbReference type="InterPro" id="IPR045051">
    <property type="entry name" value="SBT"/>
</dbReference>
<keyword evidence="13" id="KW-1185">Reference proteome</keyword>
<dbReference type="CDD" id="cd04852">
    <property type="entry name" value="Peptidases_S8_3"/>
    <property type="match status" value="1"/>
</dbReference>
<dbReference type="PRINTS" id="PR00723">
    <property type="entry name" value="SUBTILISIN"/>
</dbReference>
<dbReference type="InterPro" id="IPR041469">
    <property type="entry name" value="Subtilisin-like_FN3"/>
</dbReference>
<dbReference type="Gene3D" id="3.40.50.200">
    <property type="entry name" value="Peptidase S8/S53 domain"/>
    <property type="match status" value="1"/>
</dbReference>
<dbReference type="Pfam" id="PF17766">
    <property type="entry name" value="fn3_6"/>
    <property type="match status" value="1"/>
</dbReference>
<dbReference type="FunFam" id="3.30.70.80:FF:000002">
    <property type="entry name" value="Subtilisin-like protease SBT5.3"/>
    <property type="match status" value="1"/>
</dbReference>
<evidence type="ECO:0000313" key="13">
    <source>
        <dbReference type="Proteomes" id="UP000015105"/>
    </source>
</evidence>
<keyword evidence="5 7" id="KW-0720">Serine protease</keyword>
<dbReference type="Gene3D" id="3.50.30.30">
    <property type="match status" value="1"/>
</dbReference>
<evidence type="ECO:0000259" key="11">
    <source>
        <dbReference type="Pfam" id="PF17766"/>
    </source>
</evidence>
<feature type="active site" description="Charge relay system" evidence="6 7">
    <location>
        <position position="568"/>
    </location>
</feature>
<accession>A0A452ZY21</accession>
<protein>
    <recommendedName>
        <fullName evidence="14">Subtilisin-like protease</fullName>
    </recommendedName>
</protein>
<keyword evidence="4 7" id="KW-0378">Hydrolase</keyword>
<dbReference type="GO" id="GO:0006508">
    <property type="term" value="P:proteolysis"/>
    <property type="evidence" value="ECO:0007669"/>
    <property type="project" value="UniProtKB-KW"/>
</dbReference>
<reference evidence="12" key="3">
    <citation type="journal article" date="2017" name="Nature">
        <title>Genome sequence of the progenitor of the wheat D genome Aegilops tauschii.</title>
        <authorList>
            <person name="Luo M.C."/>
            <person name="Gu Y.Q."/>
            <person name="Puiu D."/>
            <person name="Wang H."/>
            <person name="Twardziok S.O."/>
            <person name="Deal K.R."/>
            <person name="Huo N."/>
            <person name="Zhu T."/>
            <person name="Wang L."/>
            <person name="Wang Y."/>
            <person name="McGuire P.E."/>
            <person name="Liu S."/>
            <person name="Long H."/>
            <person name="Ramasamy R.K."/>
            <person name="Rodriguez J.C."/>
            <person name="Van S.L."/>
            <person name="Yuan L."/>
            <person name="Wang Z."/>
            <person name="Xia Z."/>
            <person name="Xiao L."/>
            <person name="Anderson O.D."/>
            <person name="Ouyang S."/>
            <person name="Liang Y."/>
            <person name="Zimin A.V."/>
            <person name="Pertea G."/>
            <person name="Qi P."/>
            <person name="Bennetzen J.L."/>
            <person name="Dai X."/>
            <person name="Dawson M.W."/>
            <person name="Muller H.G."/>
            <person name="Kugler K."/>
            <person name="Rivarola-Duarte L."/>
            <person name="Spannagl M."/>
            <person name="Mayer K.F.X."/>
            <person name="Lu F.H."/>
            <person name="Bevan M.W."/>
            <person name="Leroy P."/>
            <person name="Li P."/>
            <person name="You F.M."/>
            <person name="Sun Q."/>
            <person name="Liu Z."/>
            <person name="Lyons E."/>
            <person name="Wicker T."/>
            <person name="Salzberg S.L."/>
            <person name="Devos K.M."/>
            <person name="Dvorak J."/>
        </authorList>
    </citation>
    <scope>NUCLEOTIDE SEQUENCE [LARGE SCALE GENOMIC DNA]</scope>
    <source>
        <strain evidence="12">cv. AL8/78</strain>
    </source>
</reference>
<dbReference type="InterPro" id="IPR015500">
    <property type="entry name" value="Peptidase_S8_subtilisin-rel"/>
</dbReference>
<evidence type="ECO:0008006" key="14">
    <source>
        <dbReference type="Google" id="ProtNLM"/>
    </source>
</evidence>
<feature type="domain" description="Subtilisin-like protease fibronectin type-III" evidence="11">
    <location>
        <begin position="678"/>
        <end position="771"/>
    </location>
</feature>
<evidence type="ECO:0000256" key="4">
    <source>
        <dbReference type="ARBA" id="ARBA00022801"/>
    </source>
</evidence>
<dbReference type="FunFam" id="3.40.50.200:FF:000006">
    <property type="entry name" value="Subtilisin-like protease SBT1.5"/>
    <property type="match status" value="1"/>
</dbReference>
<feature type="domain" description="Peptidase S8/S53" evidence="9">
    <location>
        <begin position="151"/>
        <end position="601"/>
    </location>
</feature>
<feature type="domain" description="Inhibitor I9" evidence="10">
    <location>
        <begin position="43"/>
        <end position="121"/>
    </location>
</feature>
<dbReference type="EnsemblPlants" id="AET1Gv20967400.4">
    <property type="protein sequence ID" value="AET1Gv20967400.4"/>
    <property type="gene ID" value="AET1Gv20967400"/>
</dbReference>
<dbReference type="STRING" id="200361.A0A452ZY21"/>
<dbReference type="GO" id="GO:0004252">
    <property type="term" value="F:serine-type endopeptidase activity"/>
    <property type="evidence" value="ECO:0007669"/>
    <property type="project" value="UniProtKB-UniRule"/>
</dbReference>
<dbReference type="InterPro" id="IPR034197">
    <property type="entry name" value="Peptidases_S8_3"/>
</dbReference>
<dbReference type="InterPro" id="IPR023828">
    <property type="entry name" value="Peptidase_S8_Ser-AS"/>
</dbReference>